<name>A0A1X0XXG1_9BACT</name>
<dbReference type="SUPFAM" id="SSF47413">
    <property type="entry name" value="lambda repressor-like DNA-binding domains"/>
    <property type="match status" value="1"/>
</dbReference>
<protein>
    <recommendedName>
        <fullName evidence="6">HTH cro/C1-type domain-containing protein</fullName>
    </recommendedName>
</protein>
<keyword evidence="3" id="KW-0805">Transcription regulation</keyword>
<dbReference type="Pfam" id="PF01381">
    <property type="entry name" value="HTH_3"/>
    <property type="match status" value="1"/>
</dbReference>
<dbReference type="GO" id="GO:0016020">
    <property type="term" value="C:membrane"/>
    <property type="evidence" value="ECO:0007669"/>
    <property type="project" value="InterPro"/>
</dbReference>
<dbReference type="InterPro" id="IPR015927">
    <property type="entry name" value="Peptidase_S24_S26A/B/C"/>
</dbReference>
<dbReference type="STRING" id="1969733.B5V00_13590"/>
<dbReference type="PANTHER" id="PTHR40661:SF3">
    <property type="entry name" value="FELS-1 PROPHAGE TRANSCRIPTIONAL REGULATOR"/>
    <property type="match status" value="1"/>
</dbReference>
<keyword evidence="1" id="KW-0645">Protease</keyword>
<dbReference type="InterPro" id="IPR010982">
    <property type="entry name" value="Lambda_DNA-bd_dom_sf"/>
</dbReference>
<proteinExistence type="predicted"/>
<reference evidence="7 8" key="1">
    <citation type="submission" date="2017-03" db="EMBL/GenBank/DDBJ databases">
        <title>Genome sequence of Geothermobacter sp. EPR-M, Deep-Sea Iron Reducer.</title>
        <authorList>
            <person name="Tully B."/>
            <person name="Savalia P."/>
            <person name="Abuyen K."/>
            <person name="Baughan C."/>
            <person name="Romero E."/>
            <person name="Ronkowski C."/>
            <person name="Torres B."/>
            <person name="Tremblay J."/>
            <person name="Trujillo A."/>
            <person name="Tyler M."/>
            <person name="Perez-Rodriguez I."/>
            <person name="Amend J."/>
        </authorList>
    </citation>
    <scope>NUCLEOTIDE SEQUENCE [LARGE SCALE GENOMIC DNA]</scope>
    <source>
        <strain evidence="7 8">EPR-M</strain>
    </source>
</reference>
<organism evidence="7 8">
    <name type="scientific">Geothermobacter hydrogeniphilus</name>
    <dbReference type="NCBI Taxonomy" id="1969733"/>
    <lineage>
        <taxon>Bacteria</taxon>
        <taxon>Pseudomonadati</taxon>
        <taxon>Thermodesulfobacteriota</taxon>
        <taxon>Desulfuromonadia</taxon>
        <taxon>Desulfuromonadales</taxon>
        <taxon>Geothermobacteraceae</taxon>
        <taxon>Geothermobacter</taxon>
    </lineage>
</organism>
<comment type="caution">
    <text evidence="7">The sequence shown here is derived from an EMBL/GenBank/DDBJ whole genome shotgun (WGS) entry which is preliminary data.</text>
</comment>
<dbReference type="PROSITE" id="PS00501">
    <property type="entry name" value="SPASE_I_1"/>
    <property type="match status" value="1"/>
</dbReference>
<evidence type="ECO:0000256" key="5">
    <source>
        <dbReference type="ARBA" id="ARBA00023163"/>
    </source>
</evidence>
<dbReference type="InterPro" id="IPR039418">
    <property type="entry name" value="LexA-like"/>
</dbReference>
<dbReference type="Pfam" id="PF00717">
    <property type="entry name" value="Peptidase_S24"/>
    <property type="match status" value="1"/>
</dbReference>
<accession>A0A1X0XXG1</accession>
<dbReference type="EMBL" id="NAAD01000019">
    <property type="protein sequence ID" value="ORJ57478.1"/>
    <property type="molecule type" value="Genomic_DNA"/>
</dbReference>
<evidence type="ECO:0000256" key="2">
    <source>
        <dbReference type="ARBA" id="ARBA00022801"/>
    </source>
</evidence>
<dbReference type="Gene3D" id="1.10.260.40">
    <property type="entry name" value="lambda repressor-like DNA-binding domains"/>
    <property type="match status" value="1"/>
</dbReference>
<evidence type="ECO:0000256" key="1">
    <source>
        <dbReference type="ARBA" id="ARBA00022670"/>
    </source>
</evidence>
<dbReference type="AlphaFoldDB" id="A0A1X0XXG1"/>
<gene>
    <name evidence="7" type="ORF">B5V00_13590</name>
</gene>
<feature type="domain" description="HTH cro/C1-type" evidence="6">
    <location>
        <begin position="23"/>
        <end position="77"/>
    </location>
</feature>
<keyword evidence="2" id="KW-0378">Hydrolase</keyword>
<dbReference type="SMART" id="SM00530">
    <property type="entry name" value="HTH_XRE"/>
    <property type="match status" value="1"/>
</dbReference>
<dbReference type="GO" id="GO:0004252">
    <property type="term" value="F:serine-type endopeptidase activity"/>
    <property type="evidence" value="ECO:0007669"/>
    <property type="project" value="InterPro"/>
</dbReference>
<evidence type="ECO:0000313" key="7">
    <source>
        <dbReference type="EMBL" id="ORJ57478.1"/>
    </source>
</evidence>
<dbReference type="SUPFAM" id="SSF51306">
    <property type="entry name" value="LexA/Signal peptidase"/>
    <property type="match status" value="1"/>
</dbReference>
<dbReference type="GO" id="GO:0003677">
    <property type="term" value="F:DNA binding"/>
    <property type="evidence" value="ECO:0007669"/>
    <property type="project" value="UniProtKB-KW"/>
</dbReference>
<dbReference type="InterPro" id="IPR036286">
    <property type="entry name" value="LexA/Signal_pep-like_sf"/>
</dbReference>
<dbReference type="CDD" id="cd00093">
    <property type="entry name" value="HTH_XRE"/>
    <property type="match status" value="1"/>
</dbReference>
<dbReference type="Proteomes" id="UP000193136">
    <property type="component" value="Unassembled WGS sequence"/>
</dbReference>
<keyword evidence="4" id="KW-0238">DNA-binding</keyword>
<evidence type="ECO:0000256" key="3">
    <source>
        <dbReference type="ARBA" id="ARBA00023015"/>
    </source>
</evidence>
<dbReference type="InterPro" id="IPR019756">
    <property type="entry name" value="Pept_S26A_signal_pept_1_Ser-AS"/>
</dbReference>
<dbReference type="Gene3D" id="2.10.109.10">
    <property type="entry name" value="Umud Fragment, subunit A"/>
    <property type="match status" value="1"/>
</dbReference>
<dbReference type="OrthoDB" id="5363392at2"/>
<dbReference type="CDD" id="cd06529">
    <property type="entry name" value="S24_LexA-like"/>
    <property type="match status" value="1"/>
</dbReference>
<keyword evidence="5" id="KW-0804">Transcription</keyword>
<dbReference type="PANTHER" id="PTHR40661">
    <property type="match status" value="1"/>
</dbReference>
<sequence>MSTQFCVIRHTYVEERMRTLGERIREMRGGMQLSELAGRLGIHKNTMMNYEKGGRAPDADLLLKFLEIFPQTSPAWLLTGEGPMKKSDPLPDGFIMLPRYELSAETGHGRYVESEQIVDFVSFKDDWVHNYLRVPTKDLALITVKGDSMAPTLNAGDLILVDLRVSRIEDSAVYVIEFDDALLVKRVQRKLDGSIVIKNDNPFYEPEILSNDQVAALRIVGRVIWTGKKM</sequence>
<dbReference type="GO" id="GO:0006508">
    <property type="term" value="P:proteolysis"/>
    <property type="evidence" value="ECO:0007669"/>
    <property type="project" value="UniProtKB-KW"/>
</dbReference>
<evidence type="ECO:0000259" key="6">
    <source>
        <dbReference type="PROSITE" id="PS50943"/>
    </source>
</evidence>
<evidence type="ECO:0000313" key="8">
    <source>
        <dbReference type="Proteomes" id="UP000193136"/>
    </source>
</evidence>
<dbReference type="InterPro" id="IPR001387">
    <property type="entry name" value="Cro/C1-type_HTH"/>
</dbReference>
<keyword evidence="8" id="KW-1185">Reference proteome</keyword>
<dbReference type="PROSITE" id="PS50943">
    <property type="entry name" value="HTH_CROC1"/>
    <property type="match status" value="1"/>
</dbReference>
<evidence type="ECO:0000256" key="4">
    <source>
        <dbReference type="ARBA" id="ARBA00023125"/>
    </source>
</evidence>